<sequence>MRGGFCSCSCSCLSRCSSLALGLRDGLQTFIRDYDRLQYIAVILIYIQIGCALIGSLGALYNGVLLINLGIALFALVAIESSSQSLGRTYAVLLFCSVLIDICWFILFTHEIWNISSKTYGSFFIFSVRLTMAMQIIGFSVRLSSSLLWIQMYRLGVSSVDAPRDVDFDLRNSFLSPATPAVVGRQISECDDVLGGSIYDPTYYSSLFEDGQDNKYSLVGQNDGIVEHGSPSGTEGSQIKASLSRSCQFVDPDIATKWRHCRKTLEFDNYDYPATTVVSLK</sequence>
<proteinExistence type="predicted"/>
<keyword evidence="1" id="KW-0472">Membrane</keyword>
<evidence type="ECO:0000256" key="1">
    <source>
        <dbReference type="SAM" id="Phobius"/>
    </source>
</evidence>
<dbReference type="AlphaFoldDB" id="A0A5C7IWX4"/>
<keyword evidence="1" id="KW-1133">Transmembrane helix</keyword>
<accession>A0A5C7IWX4</accession>
<keyword evidence="3" id="KW-1185">Reference proteome</keyword>
<name>A0A5C7IWX4_9ROSI</name>
<gene>
    <name evidence="2" type="ORF">EZV62_001601</name>
</gene>
<feature type="transmembrane region" description="Helical" evidence="1">
    <location>
        <begin position="120"/>
        <end position="141"/>
    </location>
</feature>
<reference evidence="3" key="1">
    <citation type="journal article" date="2019" name="Gigascience">
        <title>De novo genome assembly of the endangered Acer yangbiense, a plant species with extremely small populations endemic to Yunnan Province, China.</title>
        <authorList>
            <person name="Yang J."/>
            <person name="Wariss H.M."/>
            <person name="Tao L."/>
            <person name="Zhang R."/>
            <person name="Yun Q."/>
            <person name="Hollingsworth P."/>
            <person name="Dao Z."/>
            <person name="Luo G."/>
            <person name="Guo H."/>
            <person name="Ma Y."/>
            <person name="Sun W."/>
        </authorList>
    </citation>
    <scope>NUCLEOTIDE SEQUENCE [LARGE SCALE GENOMIC DNA]</scope>
    <source>
        <strain evidence="3">cv. Malutang</strain>
    </source>
</reference>
<organism evidence="2 3">
    <name type="scientific">Acer yangbiense</name>
    <dbReference type="NCBI Taxonomy" id="1000413"/>
    <lineage>
        <taxon>Eukaryota</taxon>
        <taxon>Viridiplantae</taxon>
        <taxon>Streptophyta</taxon>
        <taxon>Embryophyta</taxon>
        <taxon>Tracheophyta</taxon>
        <taxon>Spermatophyta</taxon>
        <taxon>Magnoliopsida</taxon>
        <taxon>eudicotyledons</taxon>
        <taxon>Gunneridae</taxon>
        <taxon>Pentapetalae</taxon>
        <taxon>rosids</taxon>
        <taxon>malvids</taxon>
        <taxon>Sapindales</taxon>
        <taxon>Sapindaceae</taxon>
        <taxon>Hippocastanoideae</taxon>
        <taxon>Acereae</taxon>
        <taxon>Acer</taxon>
    </lineage>
</organism>
<dbReference type="PANTHER" id="PTHR35471">
    <property type="entry name" value="OS07G0223700 PROTEIN"/>
    <property type="match status" value="1"/>
</dbReference>
<dbReference type="EMBL" id="VAHF01000001">
    <property type="protein sequence ID" value="TXG73022.1"/>
    <property type="molecule type" value="Genomic_DNA"/>
</dbReference>
<protein>
    <submittedName>
        <fullName evidence="2">Uncharacterized protein</fullName>
    </submittedName>
</protein>
<feature type="transmembrane region" description="Helical" evidence="1">
    <location>
        <begin position="89"/>
        <end position="108"/>
    </location>
</feature>
<comment type="caution">
    <text evidence="2">The sequence shown here is derived from an EMBL/GenBank/DDBJ whole genome shotgun (WGS) entry which is preliminary data.</text>
</comment>
<dbReference type="PANTHER" id="PTHR35471:SF1">
    <property type="entry name" value="OS07G0223700 PROTEIN"/>
    <property type="match status" value="1"/>
</dbReference>
<keyword evidence="1" id="KW-0812">Transmembrane</keyword>
<feature type="transmembrane region" description="Helical" evidence="1">
    <location>
        <begin position="64"/>
        <end position="83"/>
    </location>
</feature>
<evidence type="ECO:0000313" key="2">
    <source>
        <dbReference type="EMBL" id="TXG73022.1"/>
    </source>
</evidence>
<feature type="transmembrane region" description="Helical" evidence="1">
    <location>
        <begin position="38"/>
        <end position="57"/>
    </location>
</feature>
<dbReference type="Proteomes" id="UP000323000">
    <property type="component" value="Chromosome 1"/>
</dbReference>
<evidence type="ECO:0000313" key="3">
    <source>
        <dbReference type="Proteomes" id="UP000323000"/>
    </source>
</evidence>
<dbReference type="OrthoDB" id="1916950at2759"/>